<gene>
    <name evidence="1" type="ORF">SAMN05192533_12523</name>
</gene>
<dbReference type="OrthoDB" id="2851624at2"/>
<dbReference type="STRING" id="930146.SAMN05192533_12523"/>
<reference evidence="2" key="1">
    <citation type="submission" date="2016-10" db="EMBL/GenBank/DDBJ databases">
        <authorList>
            <person name="Varghese N."/>
            <person name="Submissions S."/>
        </authorList>
    </citation>
    <scope>NUCLEOTIDE SEQUENCE [LARGE SCALE GENOMIC DNA]</scope>
    <source>
        <strain evidence="2">B48,IBRC-M 10115,DSM 25386,CECT 8001</strain>
    </source>
</reference>
<keyword evidence="2" id="KW-1185">Reference proteome</keyword>
<dbReference type="InterPro" id="IPR036443">
    <property type="entry name" value="Znf_RanBP2_sf"/>
</dbReference>
<name>A0A1H8K8F6_9BACI</name>
<sequence length="159" mass="18587">MKCHNCNRFDSMFRFMYVDKNKNLVTEGELAAFGILHPEEKGDFYRKILFCGMCYEQLSRQTNRVLKGDAPSTSKSFPRKTSTHRKTDHYYQCPFCKTHNEPLRNTCKKCERVLFSTEYDTKMVSSSSFNGSKSKHKSFDMKKLLIPLVVCSIGYCFYC</sequence>
<accession>A0A1H8K8F6</accession>
<dbReference type="EMBL" id="FOBW01000025">
    <property type="protein sequence ID" value="SEN88997.1"/>
    <property type="molecule type" value="Genomic_DNA"/>
</dbReference>
<dbReference type="Proteomes" id="UP000198553">
    <property type="component" value="Unassembled WGS sequence"/>
</dbReference>
<evidence type="ECO:0000313" key="1">
    <source>
        <dbReference type="EMBL" id="SEN88997.1"/>
    </source>
</evidence>
<dbReference type="AlphaFoldDB" id="A0A1H8K8F6"/>
<protein>
    <recommendedName>
        <fullName evidence="3">RanBP2-type domain-containing protein</fullName>
    </recommendedName>
</protein>
<organism evidence="1 2">
    <name type="scientific">Mesobacillus persicus</name>
    <dbReference type="NCBI Taxonomy" id="930146"/>
    <lineage>
        <taxon>Bacteria</taxon>
        <taxon>Bacillati</taxon>
        <taxon>Bacillota</taxon>
        <taxon>Bacilli</taxon>
        <taxon>Bacillales</taxon>
        <taxon>Bacillaceae</taxon>
        <taxon>Mesobacillus</taxon>
    </lineage>
</organism>
<proteinExistence type="predicted"/>
<dbReference type="SUPFAM" id="SSF90209">
    <property type="entry name" value="Ran binding protein zinc finger-like"/>
    <property type="match status" value="1"/>
</dbReference>
<dbReference type="RefSeq" id="WP_090750284.1">
    <property type="nucleotide sequence ID" value="NZ_FOBW01000025.1"/>
</dbReference>
<evidence type="ECO:0008006" key="3">
    <source>
        <dbReference type="Google" id="ProtNLM"/>
    </source>
</evidence>
<evidence type="ECO:0000313" key="2">
    <source>
        <dbReference type="Proteomes" id="UP000198553"/>
    </source>
</evidence>